<dbReference type="KEGG" id="fpq:IB65_12225"/>
<dbReference type="KEGG" id="fpc:FPSM_02548"/>
<dbReference type="KEGG" id="fpw:IA04_11885"/>
<proteinExistence type="predicted"/>
<sequence length="168" mass="19312">MNNALILNIVRFISLLAAQIVIFNNIDLFGYINPYPYILFILLYPVNSNRAGLLITSFLLGLTVDLFANSGGIHAASCLILAYVRPTFFKFSFGLSYEYQTIKINDRLSPERFTFILVSILTHHLILFVLEYFKFTFILDALLRTIVTTVFTLIISILIIYLFKPNKR</sequence>
<evidence type="ECO:0000313" key="1">
    <source>
        <dbReference type="EMBL" id="QRE04161.1"/>
    </source>
</evidence>
<accession>A0A075S3G3</accession>
<dbReference type="GeneID" id="66553527"/>
<dbReference type="AlphaFoldDB" id="A0A075S3G3"/>
<dbReference type="EMBL" id="CP059075">
    <property type="protein sequence ID" value="QRE04161.1"/>
    <property type="molecule type" value="Genomic_DNA"/>
</dbReference>
<dbReference type="RefSeq" id="WP_011964507.1">
    <property type="nucleotide sequence ID" value="NZ_BCNG01000008.1"/>
</dbReference>
<dbReference type="KEGG" id="fpk:IA06_11960"/>
<reference evidence="1 2" key="1">
    <citation type="submission" date="2020-07" db="EMBL/GenBank/DDBJ databases">
        <title>Genomic characterization of Flavobacterium psychrophilum strains.</title>
        <authorList>
            <person name="Castillo D."/>
            <person name="Jorgensen J."/>
            <person name="Middelboe M."/>
        </authorList>
    </citation>
    <scope>NUCLEOTIDE SEQUENCE [LARGE SCALE GENOMIC DNA]</scope>
    <source>
        <strain evidence="1 2">FPS-R7</strain>
    </source>
</reference>
<protein>
    <submittedName>
        <fullName evidence="1">Rod shape-determining protein MreD</fullName>
    </submittedName>
</protein>
<gene>
    <name evidence="1" type="ORF">H0H26_00705</name>
</gene>
<dbReference type="OMA" id="SYEYQTI"/>
<dbReference type="Proteomes" id="UP000596329">
    <property type="component" value="Chromosome"/>
</dbReference>
<name>A0A075S3G3_FLAPS</name>
<evidence type="ECO:0000313" key="2">
    <source>
        <dbReference type="Proteomes" id="UP000596329"/>
    </source>
</evidence>
<dbReference type="KEGG" id="fpv:IA03_12000"/>
<organism evidence="1 2">
    <name type="scientific">Flavobacterium psychrophilum</name>
    <dbReference type="NCBI Taxonomy" id="96345"/>
    <lineage>
        <taxon>Bacteria</taxon>
        <taxon>Pseudomonadati</taxon>
        <taxon>Bacteroidota</taxon>
        <taxon>Flavobacteriia</taxon>
        <taxon>Flavobacteriales</taxon>
        <taxon>Flavobacteriaceae</taxon>
        <taxon>Flavobacterium</taxon>
    </lineage>
</organism>